<organism evidence="10 11">
    <name type="scientific">Lactococcus termiticola</name>
    <dbReference type="NCBI Taxonomy" id="2169526"/>
    <lineage>
        <taxon>Bacteria</taxon>
        <taxon>Bacillati</taxon>
        <taxon>Bacillota</taxon>
        <taxon>Bacilli</taxon>
        <taxon>Lactobacillales</taxon>
        <taxon>Streptococcaceae</taxon>
        <taxon>Lactococcus</taxon>
    </lineage>
</organism>
<evidence type="ECO:0000259" key="9">
    <source>
        <dbReference type="SMART" id="SM00479"/>
    </source>
</evidence>
<evidence type="ECO:0000256" key="4">
    <source>
        <dbReference type="ARBA" id="ARBA00022722"/>
    </source>
</evidence>
<dbReference type="AlphaFoldDB" id="A0A2R5HK75"/>
<dbReference type="RefSeq" id="WP_109246138.1">
    <property type="nucleotide sequence ID" value="NZ_BFFO01000008.1"/>
</dbReference>
<keyword evidence="5" id="KW-0378">Hydrolase</keyword>
<dbReference type="InterPro" id="IPR012337">
    <property type="entry name" value="RNaseH-like_sf"/>
</dbReference>
<dbReference type="GO" id="GO:0003887">
    <property type="term" value="F:DNA-directed DNA polymerase activity"/>
    <property type="evidence" value="ECO:0007669"/>
    <property type="project" value="UniProtKB-KW"/>
</dbReference>
<dbReference type="InterPro" id="IPR036397">
    <property type="entry name" value="RNaseH_sf"/>
</dbReference>
<evidence type="ECO:0000256" key="5">
    <source>
        <dbReference type="ARBA" id="ARBA00022801"/>
    </source>
</evidence>
<evidence type="ECO:0000256" key="8">
    <source>
        <dbReference type="ARBA" id="ARBA00070925"/>
    </source>
</evidence>
<feature type="domain" description="Exonuclease" evidence="9">
    <location>
        <begin position="3"/>
        <end position="172"/>
    </location>
</feature>
<dbReference type="GO" id="GO:0008408">
    <property type="term" value="F:3'-5' exonuclease activity"/>
    <property type="evidence" value="ECO:0007669"/>
    <property type="project" value="TreeGrafter"/>
</dbReference>
<keyword evidence="7" id="KW-0239">DNA-directed DNA polymerase</keyword>
<dbReference type="SUPFAM" id="SSF53098">
    <property type="entry name" value="Ribonuclease H-like"/>
    <property type="match status" value="1"/>
</dbReference>
<gene>
    <name evidence="10" type="primary">dnaQ</name>
    <name evidence="10" type="ORF">NtB2_01318</name>
</gene>
<evidence type="ECO:0000313" key="10">
    <source>
        <dbReference type="EMBL" id="GBG97180.1"/>
    </source>
</evidence>
<dbReference type="SMART" id="SM00479">
    <property type="entry name" value="EXOIII"/>
    <property type="match status" value="1"/>
</dbReference>
<dbReference type="NCBIfam" id="TIGR00573">
    <property type="entry name" value="dnaq"/>
    <property type="match status" value="1"/>
</dbReference>
<dbReference type="PANTHER" id="PTHR30231">
    <property type="entry name" value="DNA POLYMERASE III SUBUNIT EPSILON"/>
    <property type="match status" value="1"/>
</dbReference>
<evidence type="ECO:0000313" key="11">
    <source>
        <dbReference type="Proteomes" id="UP000245021"/>
    </source>
</evidence>
<dbReference type="PANTHER" id="PTHR30231:SF4">
    <property type="entry name" value="PROTEIN NEN2"/>
    <property type="match status" value="1"/>
</dbReference>
<accession>A0A2R5HK75</accession>
<comment type="caution">
    <text evidence="10">The sequence shown here is derived from an EMBL/GenBank/DDBJ whole genome shotgun (WGS) entry which is preliminary data.</text>
</comment>
<dbReference type="InterPro" id="IPR006054">
    <property type="entry name" value="DnaQ"/>
</dbReference>
<evidence type="ECO:0000256" key="3">
    <source>
        <dbReference type="ARBA" id="ARBA00022705"/>
    </source>
</evidence>
<dbReference type="GO" id="GO:0003677">
    <property type="term" value="F:DNA binding"/>
    <property type="evidence" value="ECO:0007669"/>
    <property type="project" value="InterPro"/>
</dbReference>
<name>A0A2R5HK75_9LACT</name>
<evidence type="ECO:0000256" key="1">
    <source>
        <dbReference type="ARBA" id="ARBA00022679"/>
    </source>
</evidence>
<evidence type="ECO:0000256" key="7">
    <source>
        <dbReference type="ARBA" id="ARBA00022932"/>
    </source>
</evidence>
<dbReference type="OrthoDB" id="9803913at2"/>
<dbReference type="Pfam" id="PF00929">
    <property type="entry name" value="RNase_T"/>
    <property type="match status" value="1"/>
</dbReference>
<evidence type="ECO:0000256" key="2">
    <source>
        <dbReference type="ARBA" id="ARBA00022695"/>
    </source>
</evidence>
<keyword evidence="11" id="KW-1185">Reference proteome</keyword>
<evidence type="ECO:0000256" key="6">
    <source>
        <dbReference type="ARBA" id="ARBA00022839"/>
    </source>
</evidence>
<dbReference type="Proteomes" id="UP000245021">
    <property type="component" value="Unassembled WGS sequence"/>
</dbReference>
<dbReference type="InterPro" id="IPR013520">
    <property type="entry name" value="Ribonucl_H"/>
</dbReference>
<keyword evidence="6" id="KW-0269">Exonuclease</keyword>
<dbReference type="FunFam" id="3.30.420.10:FF:000045">
    <property type="entry name" value="3'-5' exonuclease DinG"/>
    <property type="match status" value="1"/>
</dbReference>
<dbReference type="CDD" id="cd06127">
    <property type="entry name" value="DEDDh"/>
    <property type="match status" value="1"/>
</dbReference>
<keyword evidence="3" id="KW-0235">DNA replication</keyword>
<keyword evidence="2" id="KW-0548">Nucleotidyltransferase</keyword>
<dbReference type="GO" id="GO:0006260">
    <property type="term" value="P:DNA replication"/>
    <property type="evidence" value="ECO:0007669"/>
    <property type="project" value="UniProtKB-KW"/>
</dbReference>
<keyword evidence="4" id="KW-0540">Nuclease</keyword>
<sequence length="319" mass="35792">MKSYVVFDFETTGFSPVKNEIIQIGAVKFDAETHEEVARFNQLIKPERSYVSTHIANLTGIHGKDLLDKPVIAEVLPDFLSFISGSLLIAHNANFDMSFLLQEVEDTGLELTESFEVYDTMVEAKRLISAKSYKLENLKKQLGMSDVRSHDALNDCLITAKLYQHLLGLVDETERPVSVPVAKKMMKTVAKAPKATATPEDEQLDLFSDFSVDQPEEATAKKLIYTASGFVQVQKGSPDSISEELRRELGLPITRGLVYYREVEHKSWAMLNVKGMGILQEYSSGASLLIALENNEEVCIHSDFLKEMQKANFIADYKK</sequence>
<dbReference type="Gene3D" id="3.30.420.10">
    <property type="entry name" value="Ribonuclease H-like superfamily/Ribonuclease H"/>
    <property type="match status" value="1"/>
</dbReference>
<protein>
    <recommendedName>
        <fullName evidence="8">DNA polymerase III polC-type</fullName>
    </recommendedName>
</protein>
<proteinExistence type="predicted"/>
<dbReference type="EMBL" id="BFFO01000008">
    <property type="protein sequence ID" value="GBG97180.1"/>
    <property type="molecule type" value="Genomic_DNA"/>
</dbReference>
<reference evidence="10 11" key="1">
    <citation type="journal article" date="2018" name="Genome Announc.">
        <title>Draft Genome Sequence of Lactococcus sp. Strain NtB2 (JCM 32569), Isolated from the Gut of the Higher Termite Nasutitermes takasagoensis.</title>
        <authorList>
            <person name="Noda S."/>
            <person name="Aihara C."/>
            <person name="Yuki M."/>
            <person name="Ohkuma M."/>
        </authorList>
    </citation>
    <scope>NUCLEOTIDE SEQUENCE [LARGE SCALE GENOMIC DNA]</scope>
    <source>
        <strain evidence="10 11">NtB2</strain>
    </source>
</reference>
<keyword evidence="1" id="KW-0808">Transferase</keyword>